<accession>A0A0G0HZL3</accession>
<dbReference type="PANTHER" id="PTHR46401">
    <property type="entry name" value="GLYCOSYLTRANSFERASE WBBK-RELATED"/>
    <property type="match status" value="1"/>
</dbReference>
<evidence type="ECO:0000256" key="1">
    <source>
        <dbReference type="ARBA" id="ARBA00022679"/>
    </source>
</evidence>
<dbReference type="AlphaFoldDB" id="A0A0G0HZL3"/>
<dbReference type="Gene3D" id="3.40.50.2000">
    <property type="entry name" value="Glycogen Phosphorylase B"/>
    <property type="match status" value="2"/>
</dbReference>
<dbReference type="GO" id="GO:0016757">
    <property type="term" value="F:glycosyltransferase activity"/>
    <property type="evidence" value="ECO:0007669"/>
    <property type="project" value="InterPro"/>
</dbReference>
<sequence>MIIGIDGNEANIENRVGSSEYAYALINTFYRICTDGKTNIKFIIYLKKKPEDFLPKEKEGFKYRILSGNRLWIFKNLLPELYSSNKPDVFFSPNHYLPIFTPIPQVCAIHDLGYLMFSEQFKKHDFWQLKIWSAISIIISKYIIAVSDSTANDIVRHYKFASKKVETIYHGVDHSIYNSNINNNLVRQVKNKFGIRKNYILSIGTLKPSKNIEGIIRSLGKFLKNHHDLSKDYQLVIAGKKGWLFEDIYKVVKMHGLEKMVIFTGYVSLEEKRALYKGARFTISPSFWEGFGMHILESMACGTPVLVSSKGSLSEIAGSAGIYADPYDVDSISKAIEKLVKMGTMEYNKLALKCFERAQEFNWENTAKETLEVLKKTGNKKQ</sequence>
<comment type="caution">
    <text evidence="4">The sequence shown here is derived from an EMBL/GenBank/DDBJ whole genome shotgun (WGS) entry which is preliminary data.</text>
</comment>
<evidence type="ECO:0000259" key="2">
    <source>
        <dbReference type="Pfam" id="PF00534"/>
    </source>
</evidence>
<dbReference type="PANTHER" id="PTHR46401:SF2">
    <property type="entry name" value="GLYCOSYLTRANSFERASE WBBK-RELATED"/>
    <property type="match status" value="1"/>
</dbReference>
<dbReference type="Pfam" id="PF00534">
    <property type="entry name" value="Glycos_transf_1"/>
    <property type="match status" value="1"/>
</dbReference>
<dbReference type="Proteomes" id="UP000034366">
    <property type="component" value="Unassembled WGS sequence"/>
</dbReference>
<dbReference type="InterPro" id="IPR001296">
    <property type="entry name" value="Glyco_trans_1"/>
</dbReference>
<evidence type="ECO:0000313" key="4">
    <source>
        <dbReference type="EMBL" id="KKQ48543.1"/>
    </source>
</evidence>
<dbReference type="PATRIC" id="fig|1618592.3.peg.531"/>
<dbReference type="SUPFAM" id="SSF53756">
    <property type="entry name" value="UDP-Glycosyltransferase/glycogen phosphorylase"/>
    <property type="match status" value="1"/>
</dbReference>
<protein>
    <submittedName>
        <fullName evidence="4">Glycosyl transferase group 1</fullName>
    </submittedName>
</protein>
<name>A0A0G0HZL3_9BACT</name>
<feature type="domain" description="Glycosyl transferase family 1" evidence="2">
    <location>
        <begin position="195"/>
        <end position="349"/>
    </location>
</feature>
<proteinExistence type="predicted"/>
<dbReference type="EMBL" id="LBTW01000029">
    <property type="protein sequence ID" value="KKQ48543.1"/>
    <property type="molecule type" value="Genomic_DNA"/>
</dbReference>
<organism evidence="4 5">
    <name type="scientific">Candidatus Woesebacteria bacterium GW2011_GWD1_38_10</name>
    <dbReference type="NCBI Taxonomy" id="1618592"/>
    <lineage>
        <taxon>Bacteria</taxon>
        <taxon>Candidatus Woeseibacteriota</taxon>
    </lineage>
</organism>
<dbReference type="InterPro" id="IPR028098">
    <property type="entry name" value="Glyco_trans_4-like_N"/>
</dbReference>
<feature type="domain" description="Glycosyltransferase subfamily 4-like N-terminal" evidence="3">
    <location>
        <begin position="68"/>
        <end position="175"/>
    </location>
</feature>
<gene>
    <name evidence="4" type="ORF">US67_C0029G0009</name>
</gene>
<evidence type="ECO:0000259" key="3">
    <source>
        <dbReference type="Pfam" id="PF13439"/>
    </source>
</evidence>
<dbReference type="CDD" id="cd03809">
    <property type="entry name" value="GT4_MtfB-like"/>
    <property type="match status" value="1"/>
</dbReference>
<dbReference type="Pfam" id="PF13439">
    <property type="entry name" value="Glyco_transf_4"/>
    <property type="match status" value="1"/>
</dbReference>
<evidence type="ECO:0000313" key="5">
    <source>
        <dbReference type="Proteomes" id="UP000034366"/>
    </source>
</evidence>
<reference evidence="4 5" key="1">
    <citation type="journal article" date="2015" name="Nature">
        <title>rRNA introns, odd ribosomes, and small enigmatic genomes across a large radiation of phyla.</title>
        <authorList>
            <person name="Brown C.T."/>
            <person name="Hug L.A."/>
            <person name="Thomas B.C."/>
            <person name="Sharon I."/>
            <person name="Castelle C.J."/>
            <person name="Singh A."/>
            <person name="Wilkins M.J."/>
            <person name="Williams K.H."/>
            <person name="Banfield J.F."/>
        </authorList>
    </citation>
    <scope>NUCLEOTIDE SEQUENCE [LARGE SCALE GENOMIC DNA]</scope>
</reference>
<keyword evidence="1 4" id="KW-0808">Transferase</keyword>